<accession>A0AAV5TC31</accession>
<evidence type="ECO:0000256" key="1">
    <source>
        <dbReference type="SAM" id="MobiDB-lite"/>
    </source>
</evidence>
<dbReference type="PANTHER" id="PTHR45660:SF13">
    <property type="entry name" value="HISTONE-LYSINE N-METHYLTRANSFERASE SETMAR"/>
    <property type="match status" value="1"/>
</dbReference>
<organism evidence="3 4">
    <name type="scientific">Pristionchus entomophagus</name>
    <dbReference type="NCBI Taxonomy" id="358040"/>
    <lineage>
        <taxon>Eukaryota</taxon>
        <taxon>Metazoa</taxon>
        <taxon>Ecdysozoa</taxon>
        <taxon>Nematoda</taxon>
        <taxon>Chromadorea</taxon>
        <taxon>Rhabditida</taxon>
        <taxon>Rhabditina</taxon>
        <taxon>Diplogasteromorpha</taxon>
        <taxon>Diplogasteroidea</taxon>
        <taxon>Neodiplogasteridae</taxon>
        <taxon>Pristionchus</taxon>
    </lineage>
</organism>
<dbReference type="InterPro" id="IPR046341">
    <property type="entry name" value="SET_dom_sf"/>
</dbReference>
<dbReference type="InterPro" id="IPR051357">
    <property type="entry name" value="H3K9_HMTase_SUVAR3-9"/>
</dbReference>
<gene>
    <name evidence="3" type="ORF">PENTCL1PPCAC_14067</name>
</gene>
<evidence type="ECO:0000313" key="3">
    <source>
        <dbReference type="EMBL" id="GMS91892.1"/>
    </source>
</evidence>
<proteinExistence type="predicted"/>
<feature type="region of interest" description="Disordered" evidence="1">
    <location>
        <begin position="242"/>
        <end position="311"/>
    </location>
</feature>
<dbReference type="PROSITE" id="PS50280">
    <property type="entry name" value="SET"/>
    <property type="match status" value="1"/>
</dbReference>
<feature type="non-terminal residue" evidence="3">
    <location>
        <position position="311"/>
    </location>
</feature>
<comment type="caution">
    <text evidence="3">The sequence shown here is derived from an EMBL/GenBank/DDBJ whole genome shotgun (WGS) entry which is preliminary data.</text>
</comment>
<dbReference type="Gene3D" id="2.170.270.10">
    <property type="entry name" value="SET domain"/>
    <property type="match status" value="1"/>
</dbReference>
<evidence type="ECO:0000259" key="2">
    <source>
        <dbReference type="PROSITE" id="PS50280"/>
    </source>
</evidence>
<protein>
    <recommendedName>
        <fullName evidence="2">SET domain-containing protein</fullName>
    </recommendedName>
</protein>
<dbReference type="InterPro" id="IPR001214">
    <property type="entry name" value="SET_dom"/>
</dbReference>
<dbReference type="GO" id="GO:0042054">
    <property type="term" value="F:histone methyltransferase activity"/>
    <property type="evidence" value="ECO:0007669"/>
    <property type="project" value="TreeGrafter"/>
</dbReference>
<dbReference type="SUPFAM" id="SSF82199">
    <property type="entry name" value="SET domain"/>
    <property type="match status" value="1"/>
</dbReference>
<dbReference type="EMBL" id="BTSX01000004">
    <property type="protein sequence ID" value="GMS91892.1"/>
    <property type="molecule type" value="Genomic_DNA"/>
</dbReference>
<dbReference type="SMART" id="SM00317">
    <property type="entry name" value="SET"/>
    <property type="match status" value="1"/>
</dbReference>
<name>A0AAV5TC31_9BILA</name>
<reference evidence="3" key="1">
    <citation type="submission" date="2023-10" db="EMBL/GenBank/DDBJ databases">
        <title>Genome assembly of Pristionchus species.</title>
        <authorList>
            <person name="Yoshida K."/>
            <person name="Sommer R.J."/>
        </authorList>
    </citation>
    <scope>NUCLEOTIDE SEQUENCE</scope>
    <source>
        <strain evidence="3">RS0144</strain>
    </source>
</reference>
<feature type="compositionally biased region" description="Acidic residues" evidence="1">
    <location>
        <begin position="242"/>
        <end position="257"/>
    </location>
</feature>
<dbReference type="AlphaFoldDB" id="A0AAV5TC31"/>
<feature type="compositionally biased region" description="Acidic residues" evidence="1">
    <location>
        <begin position="269"/>
        <end position="284"/>
    </location>
</feature>
<dbReference type="Proteomes" id="UP001432027">
    <property type="component" value="Unassembled WGS sequence"/>
</dbReference>
<sequence>MKCDASCKTCSIKAKGQLARCCGTDEAVDIDVLTGDFKWCQKGQEARPITHQMNFECDCDVKVCRNRHLQRGRQHVLCVFREPGEKGWEVRAVSEIDYCQFVTEYVGEVNVNGMDEPFSIYDFEMAYPCRDDNGEERHTKFVISAGIKGNESRFFNHSCNPNLTAMSTIVERHGIFFNHVAFFTLRKILPGEECTFDYFNADPEIQGISRMFPDGCDNRQFPCRFPPGSASCNFSAVIDEEVEDQLEEDEQEEEEGEGERGVKKRRWEEAEDADDDEEEDDGMEDEHPTKRGCSENIDPLSEEDEKNQPST</sequence>
<keyword evidence="4" id="KW-1185">Reference proteome</keyword>
<evidence type="ECO:0000313" key="4">
    <source>
        <dbReference type="Proteomes" id="UP001432027"/>
    </source>
</evidence>
<feature type="domain" description="SET" evidence="2">
    <location>
        <begin position="75"/>
        <end position="199"/>
    </location>
</feature>
<dbReference type="GO" id="GO:0003690">
    <property type="term" value="F:double-stranded DNA binding"/>
    <property type="evidence" value="ECO:0007669"/>
    <property type="project" value="TreeGrafter"/>
</dbReference>
<dbReference type="PANTHER" id="PTHR45660">
    <property type="entry name" value="HISTONE-LYSINE N-METHYLTRANSFERASE SETMAR"/>
    <property type="match status" value="1"/>
</dbReference>
<dbReference type="Pfam" id="PF00856">
    <property type="entry name" value="SET"/>
    <property type="match status" value="1"/>
</dbReference>